<evidence type="ECO:0000256" key="5">
    <source>
        <dbReference type="ARBA" id="ARBA00072667"/>
    </source>
</evidence>
<dbReference type="Pfam" id="PF09404">
    <property type="entry name" value="C12orf66_like"/>
    <property type="match status" value="1"/>
</dbReference>
<dbReference type="InterPro" id="IPR018544">
    <property type="entry name" value="KICS_2"/>
</dbReference>
<dbReference type="InterPro" id="IPR006580">
    <property type="entry name" value="Znf_TTF"/>
</dbReference>
<feature type="domain" description="TTF-type" evidence="7">
    <location>
        <begin position="109"/>
        <end position="192"/>
    </location>
</feature>
<evidence type="ECO:0000256" key="2">
    <source>
        <dbReference type="ARBA" id="ARBA00023136"/>
    </source>
</evidence>
<dbReference type="PANTHER" id="PTHR31581:SF1">
    <property type="entry name" value="KICSTOR SUBUNIT 2"/>
    <property type="match status" value="1"/>
</dbReference>
<reference evidence="8 9" key="1">
    <citation type="journal article" date="2023" name="Sci. Data">
        <title>Genome assembly of the Korean intertidal mud-creeper Batillaria attramentaria.</title>
        <authorList>
            <person name="Patra A.K."/>
            <person name="Ho P.T."/>
            <person name="Jun S."/>
            <person name="Lee S.J."/>
            <person name="Kim Y."/>
            <person name="Won Y.J."/>
        </authorList>
    </citation>
    <scope>NUCLEOTIDE SEQUENCE [LARGE SCALE GENOMIC DNA]</scope>
    <source>
        <strain evidence="8">Wonlab-2016</strain>
    </source>
</reference>
<evidence type="ECO:0000313" key="9">
    <source>
        <dbReference type="Proteomes" id="UP001519460"/>
    </source>
</evidence>
<dbReference type="AlphaFoldDB" id="A0ABD0JVK7"/>
<evidence type="ECO:0000259" key="7">
    <source>
        <dbReference type="SMART" id="SM00597"/>
    </source>
</evidence>
<dbReference type="Gene3D" id="1.10.3450.30">
    <property type="match status" value="1"/>
</dbReference>
<keyword evidence="2" id="KW-0472">Membrane</keyword>
<dbReference type="InterPro" id="IPR012337">
    <property type="entry name" value="RNaseH-like_sf"/>
</dbReference>
<dbReference type="Pfam" id="PF25431">
    <property type="entry name" value="zf-C17orf113"/>
    <property type="match status" value="1"/>
</dbReference>
<feature type="compositionally biased region" description="Basic and acidic residues" evidence="6">
    <location>
        <begin position="90"/>
        <end position="105"/>
    </location>
</feature>
<keyword evidence="9" id="KW-1185">Reference proteome</keyword>
<comment type="subcellular location">
    <subcellularLocation>
        <location evidence="1">Lysosome membrane</location>
    </subcellularLocation>
</comment>
<dbReference type="SUPFAM" id="SSF53098">
    <property type="entry name" value="Ribonuclease H-like"/>
    <property type="match status" value="1"/>
</dbReference>
<dbReference type="InterPro" id="IPR057456">
    <property type="entry name" value="Znf_C17orf113"/>
</dbReference>
<feature type="region of interest" description="Disordered" evidence="6">
    <location>
        <begin position="48"/>
        <end position="106"/>
    </location>
</feature>
<dbReference type="SMART" id="SM00597">
    <property type="entry name" value="ZnF_TTF"/>
    <property type="match status" value="1"/>
</dbReference>
<keyword evidence="3" id="KW-0458">Lysosome</keyword>
<evidence type="ECO:0000256" key="6">
    <source>
        <dbReference type="SAM" id="MobiDB-lite"/>
    </source>
</evidence>
<dbReference type="PANTHER" id="PTHR31581">
    <property type="entry name" value="KICSTOR COMPLEX PROTEIN C12ORF66"/>
    <property type="match status" value="1"/>
</dbReference>
<dbReference type="SUPFAM" id="SSF160651">
    <property type="entry name" value="FLJ32549 C-terminal domain-like"/>
    <property type="match status" value="1"/>
</dbReference>
<feature type="compositionally biased region" description="Acidic residues" evidence="6">
    <location>
        <begin position="62"/>
        <end position="71"/>
    </location>
</feature>
<dbReference type="InterPro" id="IPR038060">
    <property type="entry name" value="C12orf66-like_central_sf"/>
</dbReference>
<evidence type="ECO:0000256" key="1">
    <source>
        <dbReference type="ARBA" id="ARBA00004656"/>
    </source>
</evidence>
<dbReference type="Pfam" id="PF05699">
    <property type="entry name" value="Dimer_Tnp_hAT"/>
    <property type="match status" value="1"/>
</dbReference>
<feature type="non-terminal residue" evidence="8">
    <location>
        <position position="1"/>
    </location>
</feature>
<dbReference type="SUPFAM" id="SSF158548">
    <property type="entry name" value="FLJ32549 domain-like"/>
    <property type="match status" value="1"/>
</dbReference>
<dbReference type="FunFam" id="1.10.3450.30:FF:000001">
    <property type="entry name" value="KICSTOR complex protein C12orf66 homolog"/>
    <property type="match status" value="1"/>
</dbReference>
<evidence type="ECO:0000256" key="4">
    <source>
        <dbReference type="ARBA" id="ARBA00060863"/>
    </source>
</evidence>
<comment type="caution">
    <text evidence="8">The sequence shown here is derived from an EMBL/GenBank/DDBJ whole genome shotgun (WGS) entry which is preliminary data.</text>
</comment>
<dbReference type="EMBL" id="JACVVK020000320">
    <property type="protein sequence ID" value="KAK7478630.1"/>
    <property type="molecule type" value="Genomic_DNA"/>
</dbReference>
<dbReference type="Proteomes" id="UP001519460">
    <property type="component" value="Unassembled WGS sequence"/>
</dbReference>
<evidence type="ECO:0000256" key="3">
    <source>
        <dbReference type="ARBA" id="ARBA00023228"/>
    </source>
</evidence>
<comment type="similarity">
    <text evidence="4">Belongs to the KICS2 family.</text>
</comment>
<evidence type="ECO:0000313" key="8">
    <source>
        <dbReference type="EMBL" id="KAK7478630.1"/>
    </source>
</evidence>
<name>A0ABD0JVK7_9CAEN</name>
<sequence length="1123" mass="126098">DREKEAHKAFTAASWGTLVQCLSQFVTAERMYLSLSFLEPKRFHSIGRSKESNVSQSASASDADDPMEGGSEELPLSSDAPSGTPSPPSHEPDLGAKSKDVENESTKAPARQLVSSWFKVFPWLVYNEETRTMFCSVCMNDGVAKNSFTRGCGNLRKSALSEHAETSDHKRALQTPVQVQNQMQAEKMQLTREEHAILQAARAVHWLVSEDLPLSKFPSFMSLLQEYKVEDVDKLLVSNNTTYSSRDTAMDILETLAEDVDEKASVLLKESPFVSVLADESTDITIKKRMGVFAKTVTTDMIPTTRFLANRHVENGTGQVIAEGILDEMSTRGVDPEKIIGFGSDGAAAMTGTRNGAAGILRHVNPHMLNSHCIAHRLALCTSQAAKDVPALQEFQETLTTLYYYFKGSANRNEALSRIQELLETPQLKIKEIHSVRWLSFYTALDTVFRSLDALLTYLAASDRRRDPKAVALQKKIASEKFISLAHILMDIIPIVTALNQFFQKKDIDLALIKVKVNQCISDLETMKTEQTGEHRELLKQELTVVEGARYYKGHAVTGCKESDITSATTKFIDNLVRNIKTRFPDSELMSAFGCLGMRPISFLSGEDLTNWGTSDLEKLLDHFGEERKVTWTDSEGVEQAKKSAPVVDKEATRREWKDLKETVNAQHYPRDNFAKLWQLISRFHKESFPNLSKLAQIALVLPVHTADVERGFSNQNIILTAKRNRLNLDTQNMLLKQKIEGQKKRDDAYLWSINLRTTYVMLMQEFRRMEDATPSSVEGRHSSPSSALPSAASLSNFDVLLAHLCGQLCHFLSARQKMMDFYEQVSTMGGHRHMNFDDLSTMVSAIISAHSKAFHHPLLAPLRAVFSWECDILSHLLQAQMLMSEWQFLPSILQLHAAHSKLQAWLSAAAVKESKKTFGSGSKASAMPALYHWLVKFKGALVSKFSVYFYAILSKQSTPNDMKSWLAKAPEDYFSRIVTFQKRSDAFNISLILDTNGLKDPPQGEGYCHPDRTQHTPQGMDSYPGILSYPGDLPLHHRPNILMLMNGRVSNPGPHPDKCSHFYDPKAQSTYFITRIDPRISLVVTFECKKSEKDSYVNSFLSDFSSQLRSQWILSSLKSGLK</sequence>
<protein>
    <recommendedName>
        <fullName evidence="5">KICSTOR subunit 2</fullName>
    </recommendedName>
</protein>
<gene>
    <name evidence="8" type="ORF">BaRGS_00030093</name>
</gene>
<organism evidence="8 9">
    <name type="scientific">Batillaria attramentaria</name>
    <dbReference type="NCBI Taxonomy" id="370345"/>
    <lineage>
        <taxon>Eukaryota</taxon>
        <taxon>Metazoa</taxon>
        <taxon>Spiralia</taxon>
        <taxon>Lophotrochozoa</taxon>
        <taxon>Mollusca</taxon>
        <taxon>Gastropoda</taxon>
        <taxon>Caenogastropoda</taxon>
        <taxon>Sorbeoconcha</taxon>
        <taxon>Cerithioidea</taxon>
        <taxon>Batillariidae</taxon>
        <taxon>Batillaria</taxon>
    </lineage>
</organism>
<dbReference type="GO" id="GO:0005765">
    <property type="term" value="C:lysosomal membrane"/>
    <property type="evidence" value="ECO:0007669"/>
    <property type="project" value="UniProtKB-SubCell"/>
</dbReference>
<accession>A0ABD0JVK7</accession>
<proteinExistence type="inferred from homology"/>
<dbReference type="InterPro" id="IPR008906">
    <property type="entry name" value="HATC_C_dom"/>
</dbReference>